<feature type="region of interest" description="Disordered" evidence="1">
    <location>
        <begin position="1"/>
        <end position="23"/>
    </location>
</feature>
<name>A0A3B1DNN6_9ZZZZ</name>
<keyword evidence="2" id="KW-0812">Transmembrane</keyword>
<feature type="compositionally biased region" description="Basic and acidic residues" evidence="1">
    <location>
        <begin position="1"/>
        <end position="10"/>
    </location>
</feature>
<protein>
    <submittedName>
        <fullName evidence="3">Uncharacterized protein</fullName>
    </submittedName>
</protein>
<evidence type="ECO:0000256" key="2">
    <source>
        <dbReference type="SAM" id="Phobius"/>
    </source>
</evidence>
<evidence type="ECO:0000313" key="3">
    <source>
        <dbReference type="EMBL" id="VAX37678.1"/>
    </source>
</evidence>
<organism evidence="3">
    <name type="scientific">hydrothermal vent metagenome</name>
    <dbReference type="NCBI Taxonomy" id="652676"/>
    <lineage>
        <taxon>unclassified sequences</taxon>
        <taxon>metagenomes</taxon>
        <taxon>ecological metagenomes</taxon>
    </lineage>
</organism>
<accession>A0A3B1DNN6</accession>
<sequence length="111" mass="12213">MTARTRHAEDEAGAAPTAGHPAHPIDRFDPEWLFLVAGLVLLGFTVVIPAQADLARAEWQRDRTVAIEHIPIDEWTARVVTPRVVTPAVTLAASPTRPPRPPGVYHIPRFD</sequence>
<reference evidence="3" key="1">
    <citation type="submission" date="2018-06" db="EMBL/GenBank/DDBJ databases">
        <authorList>
            <person name="Zhirakovskaya E."/>
        </authorList>
    </citation>
    <scope>NUCLEOTIDE SEQUENCE</scope>
</reference>
<dbReference type="EMBL" id="UOGK01000111">
    <property type="protein sequence ID" value="VAX37678.1"/>
    <property type="molecule type" value="Genomic_DNA"/>
</dbReference>
<dbReference type="AlphaFoldDB" id="A0A3B1DNN6"/>
<feature type="transmembrane region" description="Helical" evidence="2">
    <location>
        <begin position="32"/>
        <end position="52"/>
    </location>
</feature>
<feature type="region of interest" description="Disordered" evidence="1">
    <location>
        <begin position="92"/>
        <end position="111"/>
    </location>
</feature>
<keyword evidence="2" id="KW-1133">Transmembrane helix</keyword>
<proteinExistence type="predicted"/>
<gene>
    <name evidence="3" type="ORF">MNBD_PLANCTO03-1174</name>
</gene>
<feature type="compositionally biased region" description="Low complexity" evidence="1">
    <location>
        <begin position="13"/>
        <end position="22"/>
    </location>
</feature>
<evidence type="ECO:0000256" key="1">
    <source>
        <dbReference type="SAM" id="MobiDB-lite"/>
    </source>
</evidence>
<keyword evidence="2" id="KW-0472">Membrane</keyword>